<keyword evidence="5 8" id="KW-0812">Transmembrane</keyword>
<feature type="transmembrane region" description="Helical" evidence="8">
    <location>
        <begin position="450"/>
        <end position="472"/>
    </location>
</feature>
<comment type="caution">
    <text evidence="10">The sequence shown here is derived from an EMBL/GenBank/DDBJ whole genome shotgun (WGS) entry which is preliminary data.</text>
</comment>
<accession>A0ABU6K4F8</accession>
<dbReference type="SUPFAM" id="SSF116726">
    <property type="entry name" value="TrkA C-terminal domain-like"/>
    <property type="match status" value="2"/>
</dbReference>
<feature type="transmembrane region" description="Helical" evidence="8">
    <location>
        <begin position="541"/>
        <end position="560"/>
    </location>
</feature>
<keyword evidence="11" id="KW-1185">Reference proteome</keyword>
<dbReference type="Proteomes" id="UP001331561">
    <property type="component" value="Unassembled WGS sequence"/>
</dbReference>
<dbReference type="NCBIfam" id="TIGR01625">
    <property type="entry name" value="YidE_YbjL_dupl"/>
    <property type="match status" value="2"/>
</dbReference>
<dbReference type="PANTHER" id="PTHR30445:SF9">
    <property type="match status" value="1"/>
</dbReference>
<evidence type="ECO:0000313" key="11">
    <source>
        <dbReference type="Proteomes" id="UP001331561"/>
    </source>
</evidence>
<evidence type="ECO:0000256" key="1">
    <source>
        <dbReference type="ARBA" id="ARBA00004651"/>
    </source>
</evidence>
<keyword evidence="7 8" id="KW-0472">Membrane</keyword>
<dbReference type="Pfam" id="PF06826">
    <property type="entry name" value="Asp-Al_Ex"/>
    <property type="match status" value="2"/>
</dbReference>
<dbReference type="PANTHER" id="PTHR30445">
    <property type="entry name" value="K(+)_H(+) ANTIPORTER SUBUNIT KHTT"/>
    <property type="match status" value="1"/>
</dbReference>
<feature type="transmembrane region" description="Helical" evidence="8">
    <location>
        <begin position="157"/>
        <end position="177"/>
    </location>
</feature>
<evidence type="ECO:0000256" key="4">
    <source>
        <dbReference type="ARBA" id="ARBA00022475"/>
    </source>
</evidence>
<comment type="subcellular location">
    <subcellularLocation>
        <location evidence="1">Cell membrane</location>
        <topology evidence="1">Multi-pass membrane protein</topology>
    </subcellularLocation>
</comment>
<proteinExistence type="inferred from homology"/>
<evidence type="ECO:0000256" key="2">
    <source>
        <dbReference type="ARBA" id="ARBA00009854"/>
    </source>
</evidence>
<comment type="similarity">
    <text evidence="2">Belongs to the AAE transporter (TC 2.A.81) family.</text>
</comment>
<feature type="transmembrane region" description="Helical" evidence="8">
    <location>
        <begin position="412"/>
        <end position="430"/>
    </location>
</feature>
<organism evidence="10 11">
    <name type="scientific">Uliginosibacterium silvisoli</name>
    <dbReference type="NCBI Taxonomy" id="3114758"/>
    <lineage>
        <taxon>Bacteria</taxon>
        <taxon>Pseudomonadati</taxon>
        <taxon>Pseudomonadota</taxon>
        <taxon>Betaproteobacteria</taxon>
        <taxon>Rhodocyclales</taxon>
        <taxon>Zoogloeaceae</taxon>
        <taxon>Uliginosibacterium</taxon>
    </lineage>
</organism>
<dbReference type="Gene3D" id="3.30.70.1450">
    <property type="entry name" value="Regulator of K+ conductance, C-terminal domain"/>
    <property type="match status" value="2"/>
</dbReference>
<reference evidence="10 11" key="1">
    <citation type="submission" date="2024-01" db="EMBL/GenBank/DDBJ databases">
        <title>Uliginosibacterium soil sp. nov.</title>
        <authorList>
            <person name="Lv Y."/>
        </authorList>
    </citation>
    <scope>NUCLEOTIDE SEQUENCE [LARGE SCALE GENOMIC DNA]</scope>
    <source>
        <strain evidence="10 11">H3</strain>
    </source>
</reference>
<feature type="transmembrane region" description="Helical" evidence="8">
    <location>
        <begin position="92"/>
        <end position="112"/>
    </location>
</feature>
<protein>
    <submittedName>
        <fullName evidence="10">Aspartate-alanine antiporter</fullName>
    </submittedName>
</protein>
<feature type="transmembrane region" description="Helical" evidence="8">
    <location>
        <begin position="387"/>
        <end position="405"/>
    </location>
</feature>
<keyword evidence="6 8" id="KW-1133">Transmembrane helix</keyword>
<feature type="domain" description="RCK C-terminal" evidence="9">
    <location>
        <begin position="201"/>
        <end position="287"/>
    </location>
</feature>
<keyword evidence="4" id="KW-1003">Cell membrane</keyword>
<feature type="transmembrane region" description="Helical" evidence="8">
    <location>
        <begin position="33"/>
        <end position="53"/>
    </location>
</feature>
<dbReference type="InterPro" id="IPR050144">
    <property type="entry name" value="AAE_transporter"/>
</dbReference>
<sequence length="561" mass="58582">MWVVNFLRQYPELAIFLTLGVGYWVGSIKIGSFSLGSVTGTLLVGVLIGQFHIDISANVKSVFFLMFLFALGYGVGPQFFRGLKSDGLPQVWFAVIICVLCLIVTWACAKVAGFDAGTAAGLLSGAQTISAVMGVAQDTINGLSLTPEQKKAMSDHIPVAYAVTYIFGTAGTAWILATLGPKLLGVDLAAACKEYEAQMAGGEDSSGLTGYRMITVRAYAIQDSLVNKRVADLEASFPGYRVFVERIRRAGKIVEPDPTTTLLQGDVIALAGRHEVLVGASASVGAEVEDRELLSVPAEALEVVLTDKSIAGKTLGELVAAGTASGSAFARGVFLRKVERAGQSLPINAGLKLDRGDHLFIVGAKHDVERVAKQIGYPDRVNDQTDMILVGLGIVIGGLIGAQSIKVGGVPISLSTSGGALIMGLVAGYLRSTDPRFGRISSGAQWFMSSVGLTTFIAVVGISSGPGFVAGLQALGLKLFVAGVVATSLPMIAGLYIGHYLFKFHPAINLGVNAGARVTTAALGQLTDAAKSNVPALGYTVPYAISNTLLIVWGIVIVVIM</sequence>
<evidence type="ECO:0000313" key="10">
    <source>
        <dbReference type="EMBL" id="MEC5386566.1"/>
    </source>
</evidence>
<name>A0ABU6K4F8_9RHOO</name>
<evidence type="ECO:0000256" key="5">
    <source>
        <dbReference type="ARBA" id="ARBA00022692"/>
    </source>
</evidence>
<dbReference type="NCBIfam" id="TIGR03802">
    <property type="entry name" value="Asp_Ala_antiprt"/>
    <property type="match status" value="1"/>
</dbReference>
<dbReference type="InterPro" id="IPR006037">
    <property type="entry name" value="RCK_C"/>
</dbReference>
<dbReference type="InterPro" id="IPR036721">
    <property type="entry name" value="RCK_C_sf"/>
</dbReference>
<evidence type="ECO:0000259" key="9">
    <source>
        <dbReference type="PROSITE" id="PS51202"/>
    </source>
</evidence>
<evidence type="ECO:0000256" key="6">
    <source>
        <dbReference type="ARBA" id="ARBA00022989"/>
    </source>
</evidence>
<keyword evidence="3" id="KW-0813">Transport</keyword>
<gene>
    <name evidence="10" type="primary">aspT</name>
    <name evidence="10" type="ORF">VVD49_12590</name>
</gene>
<evidence type="ECO:0000256" key="8">
    <source>
        <dbReference type="SAM" id="Phobius"/>
    </source>
</evidence>
<dbReference type="InterPro" id="IPR022457">
    <property type="entry name" value="Asp_Ala_antiprt"/>
</dbReference>
<dbReference type="RefSeq" id="WP_327599526.1">
    <property type="nucleotide sequence ID" value="NZ_JAYXHS010000002.1"/>
</dbReference>
<evidence type="ECO:0000256" key="7">
    <source>
        <dbReference type="ARBA" id="ARBA00023136"/>
    </source>
</evidence>
<dbReference type="InterPro" id="IPR006512">
    <property type="entry name" value="YidE_YbjL"/>
</dbReference>
<dbReference type="EMBL" id="JAYXHS010000002">
    <property type="protein sequence ID" value="MEC5386566.1"/>
    <property type="molecule type" value="Genomic_DNA"/>
</dbReference>
<feature type="transmembrane region" description="Helical" evidence="8">
    <location>
        <begin position="59"/>
        <end position="80"/>
    </location>
</feature>
<evidence type="ECO:0000256" key="3">
    <source>
        <dbReference type="ARBA" id="ARBA00022448"/>
    </source>
</evidence>
<feature type="domain" description="RCK C-terminal" evidence="9">
    <location>
        <begin position="288"/>
        <end position="377"/>
    </location>
</feature>
<dbReference type="PROSITE" id="PS51202">
    <property type="entry name" value="RCK_C"/>
    <property type="match status" value="2"/>
</dbReference>
<feature type="transmembrane region" description="Helical" evidence="8">
    <location>
        <begin position="479"/>
        <end position="502"/>
    </location>
</feature>